<evidence type="ECO:0000256" key="1">
    <source>
        <dbReference type="ARBA" id="ARBA00010641"/>
    </source>
</evidence>
<evidence type="ECO:0000313" key="8">
    <source>
        <dbReference type="Proteomes" id="UP000640786"/>
    </source>
</evidence>
<dbReference type="InterPro" id="IPR013249">
    <property type="entry name" value="RNA_pol_sigma70_r4_t2"/>
</dbReference>
<dbReference type="InterPro" id="IPR014284">
    <property type="entry name" value="RNA_pol_sigma-70_dom"/>
</dbReference>
<evidence type="ECO:0000256" key="2">
    <source>
        <dbReference type="ARBA" id="ARBA00023015"/>
    </source>
</evidence>
<dbReference type="InterPro" id="IPR036388">
    <property type="entry name" value="WH-like_DNA-bd_sf"/>
</dbReference>
<keyword evidence="4" id="KW-0804">Transcription</keyword>
<keyword evidence="3" id="KW-0731">Sigma factor</keyword>
<evidence type="ECO:0000256" key="3">
    <source>
        <dbReference type="ARBA" id="ARBA00023082"/>
    </source>
</evidence>
<evidence type="ECO:0000259" key="5">
    <source>
        <dbReference type="Pfam" id="PF04542"/>
    </source>
</evidence>
<dbReference type="PANTHER" id="PTHR43133:SF51">
    <property type="entry name" value="RNA POLYMERASE SIGMA FACTOR"/>
    <property type="match status" value="1"/>
</dbReference>
<dbReference type="NCBIfam" id="TIGR02937">
    <property type="entry name" value="sigma70-ECF"/>
    <property type="match status" value="1"/>
</dbReference>
<proteinExistence type="inferred from homology"/>
<dbReference type="Gene3D" id="1.10.10.10">
    <property type="entry name" value="Winged helix-like DNA-binding domain superfamily/Winged helix DNA-binding domain"/>
    <property type="match status" value="1"/>
</dbReference>
<dbReference type="CDD" id="cd06171">
    <property type="entry name" value="Sigma70_r4"/>
    <property type="match status" value="1"/>
</dbReference>
<dbReference type="Gene3D" id="1.10.1740.10">
    <property type="match status" value="1"/>
</dbReference>
<comment type="caution">
    <text evidence="7">The sequence shown here is derived from an EMBL/GenBank/DDBJ whole genome shotgun (WGS) entry which is preliminary data.</text>
</comment>
<protein>
    <submittedName>
        <fullName evidence="7">Sigma-70 family RNA polymerase sigma factor</fullName>
    </submittedName>
</protein>
<dbReference type="Proteomes" id="UP000640786">
    <property type="component" value="Unassembled WGS sequence"/>
</dbReference>
<dbReference type="PANTHER" id="PTHR43133">
    <property type="entry name" value="RNA POLYMERASE ECF-TYPE SIGMA FACTO"/>
    <property type="match status" value="1"/>
</dbReference>
<dbReference type="Pfam" id="PF04542">
    <property type="entry name" value="Sigma70_r2"/>
    <property type="match status" value="1"/>
</dbReference>
<evidence type="ECO:0000259" key="6">
    <source>
        <dbReference type="Pfam" id="PF08281"/>
    </source>
</evidence>
<keyword evidence="8" id="KW-1185">Reference proteome</keyword>
<reference evidence="7 8" key="1">
    <citation type="submission" date="2020-08" db="EMBL/GenBank/DDBJ databases">
        <title>A Genomic Blueprint of the Chicken Gut Microbiome.</title>
        <authorList>
            <person name="Gilroy R."/>
            <person name="Ravi A."/>
            <person name="Getino M."/>
            <person name="Pursley I."/>
            <person name="Horton D.L."/>
            <person name="Alikhan N.-F."/>
            <person name="Baker D."/>
            <person name="Gharbi K."/>
            <person name="Hall N."/>
            <person name="Watson M."/>
            <person name="Adriaenssens E.M."/>
            <person name="Foster-Nyarko E."/>
            <person name="Jarju S."/>
            <person name="Secka A."/>
            <person name="Antonio M."/>
            <person name="Oren A."/>
            <person name="Chaudhuri R."/>
            <person name="La Ragione R.M."/>
            <person name="Hildebrand F."/>
            <person name="Pallen M.J."/>
        </authorList>
    </citation>
    <scope>NUCLEOTIDE SEQUENCE [LARGE SCALE GENOMIC DNA]</scope>
    <source>
        <strain evidence="7 8">Sa2BUA9</strain>
    </source>
</reference>
<dbReference type="RefSeq" id="WP_191697853.1">
    <property type="nucleotide sequence ID" value="NZ_JACSQO010000012.1"/>
</dbReference>
<evidence type="ECO:0000313" key="7">
    <source>
        <dbReference type="EMBL" id="MBD7946012.1"/>
    </source>
</evidence>
<dbReference type="InterPro" id="IPR013324">
    <property type="entry name" value="RNA_pol_sigma_r3/r4-like"/>
</dbReference>
<dbReference type="InterPro" id="IPR013325">
    <property type="entry name" value="RNA_pol_sigma_r2"/>
</dbReference>
<dbReference type="InterPro" id="IPR007627">
    <property type="entry name" value="RNA_pol_sigma70_r2"/>
</dbReference>
<feature type="domain" description="RNA polymerase sigma-70 region 2" evidence="5">
    <location>
        <begin position="20"/>
        <end position="85"/>
    </location>
</feature>
<evidence type="ECO:0000256" key="4">
    <source>
        <dbReference type="ARBA" id="ARBA00023163"/>
    </source>
</evidence>
<organism evidence="7 8">
    <name type="scientific">Psychrobacillus faecigallinarum</name>
    <dbReference type="NCBI Taxonomy" id="2762235"/>
    <lineage>
        <taxon>Bacteria</taxon>
        <taxon>Bacillati</taxon>
        <taxon>Bacillota</taxon>
        <taxon>Bacilli</taxon>
        <taxon>Bacillales</taxon>
        <taxon>Bacillaceae</taxon>
        <taxon>Psychrobacillus</taxon>
    </lineage>
</organism>
<dbReference type="Pfam" id="PF08281">
    <property type="entry name" value="Sigma70_r4_2"/>
    <property type="match status" value="1"/>
</dbReference>
<feature type="domain" description="RNA polymerase sigma factor 70 region 4 type 2" evidence="6">
    <location>
        <begin position="107"/>
        <end position="155"/>
    </location>
</feature>
<gene>
    <name evidence="7" type="ORF">H9650_18060</name>
</gene>
<dbReference type="InterPro" id="IPR039425">
    <property type="entry name" value="RNA_pol_sigma-70-like"/>
</dbReference>
<keyword evidence="2" id="KW-0805">Transcription regulation</keyword>
<dbReference type="SUPFAM" id="SSF88946">
    <property type="entry name" value="Sigma2 domain of RNA polymerase sigma factors"/>
    <property type="match status" value="1"/>
</dbReference>
<dbReference type="SUPFAM" id="SSF88659">
    <property type="entry name" value="Sigma3 and sigma4 domains of RNA polymerase sigma factors"/>
    <property type="match status" value="1"/>
</dbReference>
<accession>A0ABR8REP2</accession>
<dbReference type="EMBL" id="JACSQO010000012">
    <property type="protein sequence ID" value="MBD7946012.1"/>
    <property type="molecule type" value="Genomic_DNA"/>
</dbReference>
<name>A0ABR8REP2_9BACI</name>
<sequence>MEHLVRRAIAGDDDAFLQLMQIHRDVLYKTAFIYLKNEHEVLEALQEVTYRAYTKRHQVKESSFFQTWLVRILLNYCMDTLKKQGKLASLNEYVEKEESTSNPDLNLALQALPTAQRELIHLKYFNDLKVSEIARRLKIPEGTVKSRLHHTLKKIRVFMGERGGDI</sequence>
<comment type="similarity">
    <text evidence="1">Belongs to the sigma-70 factor family. ECF subfamily.</text>
</comment>